<accession>A0A1A9WCS8</accession>
<feature type="transmembrane region" description="Helical" evidence="1">
    <location>
        <begin position="6"/>
        <end position="27"/>
    </location>
</feature>
<dbReference type="EnsemblMetazoa" id="GBRI014822-RA">
    <property type="protein sequence ID" value="GBRI014822-PA"/>
    <property type="gene ID" value="GBRI014822"/>
</dbReference>
<keyword evidence="1" id="KW-0812">Transmembrane</keyword>
<evidence type="ECO:0000313" key="2">
    <source>
        <dbReference type="EnsemblMetazoa" id="GBRI014822-PA"/>
    </source>
</evidence>
<keyword evidence="3" id="KW-1185">Reference proteome</keyword>
<proteinExistence type="predicted"/>
<protein>
    <submittedName>
        <fullName evidence="2">Uncharacterized protein</fullName>
    </submittedName>
</protein>
<dbReference type="VEuPathDB" id="VectorBase:GBRI014822"/>
<evidence type="ECO:0000256" key="1">
    <source>
        <dbReference type="SAM" id="Phobius"/>
    </source>
</evidence>
<dbReference type="AlphaFoldDB" id="A0A1A9WCS8"/>
<keyword evidence="1" id="KW-0472">Membrane</keyword>
<reference evidence="3" key="1">
    <citation type="submission" date="2014-03" db="EMBL/GenBank/DDBJ databases">
        <authorList>
            <person name="Aksoy S."/>
            <person name="Warren W."/>
            <person name="Wilson R.K."/>
        </authorList>
    </citation>
    <scope>NUCLEOTIDE SEQUENCE [LARGE SCALE GENOMIC DNA]</scope>
    <source>
        <strain evidence="3">IAEA</strain>
    </source>
</reference>
<organism evidence="2 3">
    <name type="scientific">Glossina brevipalpis</name>
    <dbReference type="NCBI Taxonomy" id="37001"/>
    <lineage>
        <taxon>Eukaryota</taxon>
        <taxon>Metazoa</taxon>
        <taxon>Ecdysozoa</taxon>
        <taxon>Arthropoda</taxon>
        <taxon>Hexapoda</taxon>
        <taxon>Insecta</taxon>
        <taxon>Pterygota</taxon>
        <taxon>Neoptera</taxon>
        <taxon>Endopterygota</taxon>
        <taxon>Diptera</taxon>
        <taxon>Brachycera</taxon>
        <taxon>Muscomorpha</taxon>
        <taxon>Hippoboscoidea</taxon>
        <taxon>Glossinidae</taxon>
        <taxon>Glossina</taxon>
    </lineage>
</organism>
<dbReference type="Proteomes" id="UP000091820">
    <property type="component" value="Unassembled WGS sequence"/>
</dbReference>
<reference evidence="2" key="2">
    <citation type="submission" date="2020-05" db="UniProtKB">
        <authorList>
            <consortium name="EnsemblMetazoa"/>
        </authorList>
    </citation>
    <scope>IDENTIFICATION</scope>
    <source>
        <strain evidence="2">IAEA</strain>
    </source>
</reference>
<name>A0A1A9WCS8_9MUSC</name>
<keyword evidence="1" id="KW-1133">Transmembrane helix</keyword>
<sequence>MTINRFSLNLLLLKVNKIFVIIVGIIVKFEQPTAHNANALVSAISSIYSTESGFVIFELCILETIMTQNAADSLYENEGRT</sequence>
<evidence type="ECO:0000313" key="3">
    <source>
        <dbReference type="Proteomes" id="UP000091820"/>
    </source>
</evidence>